<keyword evidence="2" id="KW-1185">Reference proteome</keyword>
<sequence length="111" mass="12579">MDLVVDDASHIYELTRSSFDILSPRLRPVGMYITEDWAWVHWAGTQENPTWMGQKHALTNLLFEICMASASTGGVISDIYVNSNFFAVRKAKNCPPLEDFLSAPIGYLRRL</sequence>
<dbReference type="InterPro" id="IPR029063">
    <property type="entry name" value="SAM-dependent_MTases_sf"/>
</dbReference>
<dbReference type="EMBL" id="JAEQMY010000038">
    <property type="protein sequence ID" value="MBL0406321.1"/>
    <property type="molecule type" value="Genomic_DNA"/>
</dbReference>
<protein>
    <submittedName>
        <fullName evidence="1">Uncharacterized protein</fullName>
    </submittedName>
</protein>
<dbReference type="Gene3D" id="3.40.50.150">
    <property type="entry name" value="Vaccinia Virus protein VP39"/>
    <property type="match status" value="1"/>
</dbReference>
<accession>A0A937D0W4</accession>
<dbReference type="RefSeq" id="WP_202063190.1">
    <property type="nucleotide sequence ID" value="NZ_JAEQMY010000038.1"/>
</dbReference>
<gene>
    <name evidence="1" type="ORF">JKG68_20390</name>
</gene>
<proteinExistence type="predicted"/>
<dbReference type="AlphaFoldDB" id="A0A937D0W4"/>
<organism evidence="1 2">
    <name type="scientific">Microvirga aerilata</name>
    <dbReference type="NCBI Taxonomy" id="670292"/>
    <lineage>
        <taxon>Bacteria</taxon>
        <taxon>Pseudomonadati</taxon>
        <taxon>Pseudomonadota</taxon>
        <taxon>Alphaproteobacteria</taxon>
        <taxon>Hyphomicrobiales</taxon>
        <taxon>Methylobacteriaceae</taxon>
        <taxon>Microvirga</taxon>
    </lineage>
</organism>
<comment type="caution">
    <text evidence="1">The sequence shown here is derived from an EMBL/GenBank/DDBJ whole genome shotgun (WGS) entry which is preliminary data.</text>
</comment>
<evidence type="ECO:0000313" key="2">
    <source>
        <dbReference type="Proteomes" id="UP000605848"/>
    </source>
</evidence>
<name>A0A937D0W4_9HYPH</name>
<reference evidence="1" key="1">
    <citation type="submission" date="2021-01" db="EMBL/GenBank/DDBJ databases">
        <title>Microvirga sp.</title>
        <authorList>
            <person name="Kim M.K."/>
        </authorList>
    </citation>
    <scope>NUCLEOTIDE SEQUENCE</scope>
    <source>
        <strain evidence="1">5420S-16</strain>
    </source>
</reference>
<dbReference type="Proteomes" id="UP000605848">
    <property type="component" value="Unassembled WGS sequence"/>
</dbReference>
<evidence type="ECO:0000313" key="1">
    <source>
        <dbReference type="EMBL" id="MBL0406321.1"/>
    </source>
</evidence>